<sequence length="222" mass="25087">MKYKAVIFDMDGVIFDSERLSLACWEETAKKFGLTGIERYCDLSRGVNEAGSAKIFYSLYGENGLTYEECRAENSRLFHSRYDGGRLPMKKGVTELLPYLKEKGWIVGLASSTKEATVTQEIRDAGLMPYFDNLTCGDMLKKSKPEPDIFLMACEKLAVKPQEAIIIEDSHNGIRAASRAGATPVMVPDMMPVTEEMKELAYKICKDLLEVRIWLDKNFPRD</sequence>
<keyword evidence="2" id="KW-1185">Reference proteome</keyword>
<dbReference type="InterPro" id="IPR006439">
    <property type="entry name" value="HAD-SF_hydro_IA"/>
</dbReference>
<dbReference type="SFLD" id="SFLDG01135">
    <property type="entry name" value="C1.5.6:_HAD__Beta-PGM__Phospha"/>
    <property type="match status" value="1"/>
</dbReference>
<proteinExistence type="predicted"/>
<evidence type="ECO:0000313" key="1">
    <source>
        <dbReference type="EMBL" id="MCU6744785.1"/>
    </source>
</evidence>
<dbReference type="NCBIfam" id="TIGR01549">
    <property type="entry name" value="HAD-SF-IA-v1"/>
    <property type="match status" value="1"/>
</dbReference>
<dbReference type="Pfam" id="PF13419">
    <property type="entry name" value="HAD_2"/>
    <property type="match status" value="1"/>
</dbReference>
<dbReference type="PANTHER" id="PTHR18901:SF38">
    <property type="entry name" value="PSEUDOURIDINE-5'-PHOSPHATASE"/>
    <property type="match status" value="1"/>
</dbReference>
<dbReference type="InterPro" id="IPR023198">
    <property type="entry name" value="PGP-like_dom2"/>
</dbReference>
<dbReference type="InterPro" id="IPR023214">
    <property type="entry name" value="HAD_sf"/>
</dbReference>
<accession>A0ABT2T3K4</accession>
<protein>
    <submittedName>
        <fullName evidence="1">HAD family phosphatase</fullName>
    </submittedName>
</protein>
<dbReference type="SFLD" id="SFLDG01129">
    <property type="entry name" value="C1.5:_HAD__Beta-PGM__Phosphata"/>
    <property type="match status" value="1"/>
</dbReference>
<dbReference type="RefSeq" id="WP_262574897.1">
    <property type="nucleotide sequence ID" value="NZ_JAOQKJ010000007.1"/>
</dbReference>
<dbReference type="SFLD" id="SFLDS00003">
    <property type="entry name" value="Haloacid_Dehalogenase"/>
    <property type="match status" value="1"/>
</dbReference>
<dbReference type="Gene3D" id="3.40.50.1000">
    <property type="entry name" value="HAD superfamily/HAD-like"/>
    <property type="match status" value="1"/>
</dbReference>
<evidence type="ECO:0000313" key="2">
    <source>
        <dbReference type="Proteomes" id="UP001652432"/>
    </source>
</evidence>
<comment type="caution">
    <text evidence="1">The sequence shown here is derived from an EMBL/GenBank/DDBJ whole genome shotgun (WGS) entry which is preliminary data.</text>
</comment>
<gene>
    <name evidence="1" type="ORF">OCV77_09780</name>
</gene>
<dbReference type="Proteomes" id="UP001652432">
    <property type="component" value="Unassembled WGS sequence"/>
</dbReference>
<name>A0ABT2T3K4_9FIRM</name>
<dbReference type="PRINTS" id="PR00413">
    <property type="entry name" value="HADHALOGNASE"/>
</dbReference>
<dbReference type="SUPFAM" id="SSF56784">
    <property type="entry name" value="HAD-like"/>
    <property type="match status" value="1"/>
</dbReference>
<dbReference type="InterPro" id="IPR041492">
    <property type="entry name" value="HAD_2"/>
</dbReference>
<organism evidence="1 2">
    <name type="scientific">Suilimivivens aceti</name>
    <dbReference type="NCBI Taxonomy" id="2981774"/>
    <lineage>
        <taxon>Bacteria</taxon>
        <taxon>Bacillati</taxon>
        <taxon>Bacillota</taxon>
        <taxon>Clostridia</taxon>
        <taxon>Lachnospirales</taxon>
        <taxon>Lachnospiraceae</taxon>
        <taxon>Suilimivivens</taxon>
    </lineage>
</organism>
<dbReference type="NCBIfam" id="TIGR01509">
    <property type="entry name" value="HAD-SF-IA-v3"/>
    <property type="match status" value="1"/>
</dbReference>
<dbReference type="InterPro" id="IPR036412">
    <property type="entry name" value="HAD-like_sf"/>
</dbReference>
<reference evidence="1 2" key="1">
    <citation type="journal article" date="2021" name="ISME Commun">
        <title>Automated analysis of genomic sequences facilitates high-throughput and comprehensive description of bacteria.</title>
        <authorList>
            <person name="Hitch T.C.A."/>
        </authorList>
    </citation>
    <scope>NUCLEOTIDE SEQUENCE [LARGE SCALE GENOMIC DNA]</scope>
    <source>
        <strain evidence="1 2">Sanger_18</strain>
    </source>
</reference>
<dbReference type="EMBL" id="JAOQKJ010000007">
    <property type="protein sequence ID" value="MCU6744785.1"/>
    <property type="molecule type" value="Genomic_DNA"/>
</dbReference>
<dbReference type="CDD" id="cd07505">
    <property type="entry name" value="HAD_BPGM-like"/>
    <property type="match status" value="1"/>
</dbReference>
<dbReference type="PANTHER" id="PTHR18901">
    <property type="entry name" value="2-DEOXYGLUCOSE-6-PHOSPHATE PHOSPHATASE 2"/>
    <property type="match status" value="1"/>
</dbReference>
<dbReference type="Gene3D" id="1.10.150.240">
    <property type="entry name" value="Putative phosphatase, domain 2"/>
    <property type="match status" value="1"/>
</dbReference>